<sequence>MLTNQKGDTLTDFRSLHQGMGTFSFTPQPGQHYRAVTSSADGQLTSVDLPDALPAGYQLAVDNLTNPRSVRVQIRTNQSHLDQLTLFAHMRGQVVYQAQVDSNKPEMLLAIPYDSIRQDGILHLTLFDSDNLPVSERLAFINQNRQLVIHMAVDKASYQPRQPVSLTVSTTDPSGKPVAAQLSLAITDVKQNLAIEPGAATLRSYLLLTSDLRGHIEEPEFYFDSTQAHVRQYLDYVMLTHGWRRFSWRAVLSDSTVPPVYGAERAIDLRGLVSYSDDKKLATNAALTAMFKTNRSLTPVDITTDKDGRLAMANLLFTDTATVILRHNANRPINVQWLPRTLPDFVCLPPLSTGSTNDRQTLLNQALERQALTKQLRDNGGKLLQAVNVKTKRFDASRIDYRRQLYGKADVTIAATDQLRSMQSVLAMLNGQAAGVTVSVNPDGTGSVSIRGGPAAILVDGTIVDASILSTISPVILKRLMS</sequence>
<dbReference type="EMBL" id="QLII01000001">
    <property type="protein sequence ID" value="RAI73869.1"/>
    <property type="molecule type" value="Genomic_DNA"/>
</dbReference>
<name>A0A327NHT7_9BACT</name>
<accession>A0A327NHT7</accession>
<gene>
    <name evidence="1" type="ORF">HMF3257_04730</name>
</gene>
<evidence type="ECO:0000313" key="2">
    <source>
        <dbReference type="Proteomes" id="UP000249016"/>
    </source>
</evidence>
<reference evidence="1 2" key="1">
    <citation type="submission" date="2018-06" db="EMBL/GenBank/DDBJ databases">
        <title>Spirosoma sp. HMF3257 Genome sequencing and assembly.</title>
        <authorList>
            <person name="Kang H."/>
            <person name="Cha I."/>
            <person name="Kim H."/>
            <person name="Kang J."/>
            <person name="Joh K."/>
        </authorList>
    </citation>
    <scope>NUCLEOTIDE SEQUENCE [LARGE SCALE GENOMIC DNA]</scope>
    <source>
        <strain evidence="1 2">HMF3257</strain>
    </source>
</reference>
<dbReference type="RefSeq" id="WP_111340743.1">
    <property type="nucleotide sequence ID" value="NZ_QLII01000001.1"/>
</dbReference>
<protein>
    <submittedName>
        <fullName evidence="1">Uncharacterized protein</fullName>
    </submittedName>
</protein>
<proteinExistence type="predicted"/>
<organism evidence="1 2">
    <name type="scientific">Spirosoma telluris</name>
    <dbReference type="NCBI Taxonomy" id="2183553"/>
    <lineage>
        <taxon>Bacteria</taxon>
        <taxon>Pseudomonadati</taxon>
        <taxon>Bacteroidota</taxon>
        <taxon>Cytophagia</taxon>
        <taxon>Cytophagales</taxon>
        <taxon>Cytophagaceae</taxon>
        <taxon>Spirosoma</taxon>
    </lineage>
</organism>
<comment type="caution">
    <text evidence="1">The sequence shown here is derived from an EMBL/GenBank/DDBJ whole genome shotgun (WGS) entry which is preliminary data.</text>
</comment>
<dbReference type="OrthoDB" id="679547at2"/>
<evidence type="ECO:0000313" key="1">
    <source>
        <dbReference type="EMBL" id="RAI73869.1"/>
    </source>
</evidence>
<dbReference type="Proteomes" id="UP000249016">
    <property type="component" value="Unassembled WGS sequence"/>
</dbReference>
<keyword evidence="2" id="KW-1185">Reference proteome</keyword>
<dbReference type="AlphaFoldDB" id="A0A327NHT7"/>